<sequence length="91" mass="10235">MRMVQEAVAQSGESFGVITRVARQLGIGSESLRNWVRQAEIDGGQRPGTSTDEAKRIAELEREIRELRRANEILKAASAFFARELDPRPPR</sequence>
<feature type="coiled-coil region" evidence="1">
    <location>
        <begin position="50"/>
        <end position="77"/>
    </location>
</feature>
<gene>
    <name evidence="2" type="ORF">SAMN05421874_1771</name>
</gene>
<dbReference type="EMBL" id="FNFB01000077">
    <property type="protein sequence ID" value="SDM40620.1"/>
    <property type="molecule type" value="Genomic_DNA"/>
</dbReference>
<evidence type="ECO:0000313" key="2">
    <source>
        <dbReference type="EMBL" id="SDM40620.1"/>
    </source>
</evidence>
<dbReference type="GO" id="GO:0004803">
    <property type="term" value="F:transposase activity"/>
    <property type="evidence" value="ECO:0007669"/>
    <property type="project" value="InterPro"/>
</dbReference>
<keyword evidence="1" id="KW-0175">Coiled coil</keyword>
<dbReference type="STRING" id="683260.SAMN05421874_1771"/>
<dbReference type="InterPro" id="IPR002514">
    <property type="entry name" value="Transposase_8"/>
</dbReference>
<dbReference type="InterPro" id="IPR009057">
    <property type="entry name" value="Homeodomain-like_sf"/>
</dbReference>
<keyword evidence="3" id="KW-1185">Reference proteome</keyword>
<organism evidence="2 3">
    <name type="scientific">Nonomuraea maritima</name>
    <dbReference type="NCBI Taxonomy" id="683260"/>
    <lineage>
        <taxon>Bacteria</taxon>
        <taxon>Bacillati</taxon>
        <taxon>Actinomycetota</taxon>
        <taxon>Actinomycetes</taxon>
        <taxon>Streptosporangiales</taxon>
        <taxon>Streptosporangiaceae</taxon>
        <taxon>Nonomuraea</taxon>
    </lineage>
</organism>
<dbReference type="InterPro" id="IPR036388">
    <property type="entry name" value="WH-like_DNA-bd_sf"/>
</dbReference>
<dbReference type="Pfam" id="PF01527">
    <property type="entry name" value="HTH_Tnp_1"/>
    <property type="match status" value="1"/>
</dbReference>
<name>A0A1G9SYY7_9ACTN</name>
<protein>
    <submittedName>
        <fullName evidence="2">Transposase</fullName>
    </submittedName>
</protein>
<dbReference type="GO" id="GO:0006313">
    <property type="term" value="P:DNA transposition"/>
    <property type="evidence" value="ECO:0007669"/>
    <property type="project" value="InterPro"/>
</dbReference>
<accession>A0A1G9SYY7</accession>
<dbReference type="GO" id="GO:0003677">
    <property type="term" value="F:DNA binding"/>
    <property type="evidence" value="ECO:0007669"/>
    <property type="project" value="InterPro"/>
</dbReference>
<reference evidence="2 3" key="1">
    <citation type="submission" date="2016-10" db="EMBL/GenBank/DDBJ databases">
        <authorList>
            <person name="de Groot N.N."/>
        </authorList>
    </citation>
    <scope>NUCLEOTIDE SEQUENCE [LARGE SCALE GENOMIC DNA]</scope>
    <source>
        <strain evidence="2 3">CGMCC 4.5681</strain>
    </source>
</reference>
<evidence type="ECO:0000313" key="3">
    <source>
        <dbReference type="Proteomes" id="UP000198683"/>
    </source>
</evidence>
<proteinExistence type="predicted"/>
<dbReference type="Proteomes" id="UP000198683">
    <property type="component" value="Unassembled WGS sequence"/>
</dbReference>
<dbReference type="AlphaFoldDB" id="A0A1G9SYY7"/>
<dbReference type="Gene3D" id="1.10.10.10">
    <property type="entry name" value="Winged helix-like DNA-binding domain superfamily/Winged helix DNA-binding domain"/>
    <property type="match status" value="1"/>
</dbReference>
<evidence type="ECO:0000256" key="1">
    <source>
        <dbReference type="SAM" id="Coils"/>
    </source>
</evidence>
<dbReference type="SUPFAM" id="SSF46689">
    <property type="entry name" value="Homeodomain-like"/>
    <property type="match status" value="1"/>
</dbReference>